<evidence type="ECO:0000256" key="2">
    <source>
        <dbReference type="ARBA" id="ARBA00009347"/>
    </source>
</evidence>
<dbReference type="SUPFAM" id="SSF56645">
    <property type="entry name" value="Acyl-CoA dehydrogenase NM domain-like"/>
    <property type="match status" value="1"/>
</dbReference>
<dbReference type="EMBL" id="JXUW01000027">
    <property type="protein sequence ID" value="KJE75850.1"/>
    <property type="molecule type" value="Genomic_DNA"/>
</dbReference>
<evidence type="ECO:0000259" key="6">
    <source>
        <dbReference type="Pfam" id="PF00441"/>
    </source>
</evidence>
<sequence length="534" mass="60017">MRNISYAYGHNHFDEDAELLAVLRHFWPEHKPKQWSQLQEFGAFAGGEVYEAVYHIDHDARPVLVAHDIDGNRVDRVRLSPTELRILKETAWINRAPYEGQGWPYHYALLYLLGDPGLGCVLTITGQTVYALHKYAKRGVEGVDAIKEDLLSGEAFGATWMTESQGGSDLGANETTADRDGEIWRLTGDKYFASGAGLADFAITTARPAGKPAGPKGLALFLLPRLNREGNLNFHVRRLKDKSATRAVPSGEVELNHSEAYLLGDAEEGIYYTLENLTVSRLANAVVAMATGKKVHLEVLERVVRRHSFGQILQDHPLIRRDLTDMAVRSAAGLALAFYGVKKFDEAWLDRPPYSARYHLARLITHLAKNRTAEHAAAMTAMGMELFGGLGFLEEYGIARWHREALITPIWEGPSNIQALDFLETITKQRAHHDFLAEMVPLLEGVDTPAARRAQHVMEHSFDELEHLASREAQWYSKHHLRQIADSAQVALLYQMAQDQGGLYERLAELYAVRFLDHEEYPSWVDEDTCVWGG</sequence>
<evidence type="ECO:0000313" key="9">
    <source>
        <dbReference type="EMBL" id="KJE75850.1"/>
    </source>
</evidence>
<gene>
    <name evidence="9" type="primary">aidB</name>
    <name evidence="9" type="ORF">FEAC_24100</name>
</gene>
<comment type="caution">
    <text evidence="9">The sequence shown here is derived from an EMBL/GenBank/DDBJ whole genome shotgun (WGS) entry which is preliminary data.</text>
</comment>
<dbReference type="InterPro" id="IPR041504">
    <property type="entry name" value="AidB_N"/>
</dbReference>
<dbReference type="RefSeq" id="WP_035390862.1">
    <property type="nucleotide sequence ID" value="NZ_JQKF01000032.1"/>
</dbReference>
<dbReference type="Gene3D" id="1.20.140.10">
    <property type="entry name" value="Butyryl-CoA Dehydrogenase, subunit A, domain 3"/>
    <property type="match status" value="1"/>
</dbReference>
<dbReference type="InterPro" id="IPR006089">
    <property type="entry name" value="Acyl-CoA_DH_CS"/>
</dbReference>
<comment type="cofactor">
    <cofactor evidence="1 5">
        <name>FAD</name>
        <dbReference type="ChEBI" id="CHEBI:57692"/>
    </cofactor>
</comment>
<dbReference type="InterPro" id="IPR036250">
    <property type="entry name" value="AcylCo_DH-like_C"/>
</dbReference>
<reference evidence="9 10" key="1">
    <citation type="submission" date="2015-01" db="EMBL/GenBank/DDBJ databases">
        <title>Draft genome of the acidophilic iron oxidizer Ferrimicrobium acidiphilum strain T23.</title>
        <authorList>
            <person name="Poehlein A."/>
            <person name="Eisen S."/>
            <person name="Schloemann M."/>
            <person name="Johnson B.D."/>
            <person name="Daniel R."/>
            <person name="Muehling M."/>
        </authorList>
    </citation>
    <scope>NUCLEOTIDE SEQUENCE [LARGE SCALE GENOMIC DNA]</scope>
    <source>
        <strain evidence="9 10">T23</strain>
    </source>
</reference>
<organism evidence="9 10">
    <name type="scientific">Ferrimicrobium acidiphilum DSM 19497</name>
    <dbReference type="NCBI Taxonomy" id="1121877"/>
    <lineage>
        <taxon>Bacteria</taxon>
        <taxon>Bacillati</taxon>
        <taxon>Actinomycetota</taxon>
        <taxon>Acidimicrobiia</taxon>
        <taxon>Acidimicrobiales</taxon>
        <taxon>Acidimicrobiaceae</taxon>
        <taxon>Ferrimicrobium</taxon>
    </lineage>
</organism>
<feature type="domain" description="Adaptive response protein AidB N-terminal" evidence="8">
    <location>
        <begin position="9"/>
        <end position="135"/>
    </location>
</feature>
<evidence type="ECO:0000256" key="4">
    <source>
        <dbReference type="ARBA" id="ARBA00022827"/>
    </source>
</evidence>
<name>A0A0D8FRF4_9ACTN</name>
<dbReference type="InterPro" id="IPR009075">
    <property type="entry name" value="AcylCo_DH/oxidase_C"/>
</dbReference>
<proteinExistence type="inferred from homology"/>
<comment type="similarity">
    <text evidence="2 5">Belongs to the acyl-CoA dehydrogenase family.</text>
</comment>
<keyword evidence="5 9" id="KW-0560">Oxidoreductase</keyword>
<dbReference type="STRING" id="1121877.FEAC_24100"/>
<dbReference type="PATRIC" id="fig|1121877.4.peg.2687"/>
<dbReference type="EC" id="1.3.99.-" evidence="9"/>
<dbReference type="Gene3D" id="2.40.110.20">
    <property type="match status" value="1"/>
</dbReference>
<dbReference type="AlphaFoldDB" id="A0A0D8FRF4"/>
<dbReference type="PANTHER" id="PTHR42707:SF2">
    <property type="entry name" value="ACD11 DEHYDROGENASE"/>
    <property type="match status" value="1"/>
</dbReference>
<dbReference type="Pfam" id="PF02770">
    <property type="entry name" value="Acyl-CoA_dh_M"/>
    <property type="match status" value="1"/>
</dbReference>
<dbReference type="OrthoDB" id="9771038at2"/>
<keyword evidence="10" id="KW-1185">Reference proteome</keyword>
<dbReference type="GeneID" id="78373451"/>
<keyword evidence="3 5" id="KW-0285">Flavoprotein</keyword>
<evidence type="ECO:0000256" key="5">
    <source>
        <dbReference type="RuleBase" id="RU362125"/>
    </source>
</evidence>
<dbReference type="InterPro" id="IPR006091">
    <property type="entry name" value="Acyl-CoA_Oxase/DH_mid-dom"/>
</dbReference>
<dbReference type="PROSITE" id="PS00073">
    <property type="entry name" value="ACYL_COA_DH_2"/>
    <property type="match status" value="1"/>
</dbReference>
<evidence type="ECO:0000256" key="1">
    <source>
        <dbReference type="ARBA" id="ARBA00001974"/>
    </source>
</evidence>
<dbReference type="InterPro" id="IPR009100">
    <property type="entry name" value="AcylCoA_DH/oxidase_NM_dom_sf"/>
</dbReference>
<dbReference type="SUPFAM" id="SSF47203">
    <property type="entry name" value="Acyl-CoA dehydrogenase C-terminal domain-like"/>
    <property type="match status" value="1"/>
</dbReference>
<feature type="domain" description="Acyl-CoA dehydrogenase/oxidase C-terminal" evidence="6">
    <location>
        <begin position="268"/>
        <end position="421"/>
    </location>
</feature>
<feature type="domain" description="Acyl-CoA oxidase/dehydrogenase middle" evidence="7">
    <location>
        <begin position="158"/>
        <end position="256"/>
    </location>
</feature>
<keyword evidence="4 5" id="KW-0274">FAD</keyword>
<evidence type="ECO:0000259" key="8">
    <source>
        <dbReference type="Pfam" id="PF18158"/>
    </source>
</evidence>
<dbReference type="Pfam" id="PF00441">
    <property type="entry name" value="Acyl-CoA_dh_1"/>
    <property type="match status" value="1"/>
</dbReference>
<dbReference type="PANTHER" id="PTHR42707">
    <property type="entry name" value="ACYL-COA DEHYDROGENASE"/>
    <property type="match status" value="1"/>
</dbReference>
<dbReference type="Proteomes" id="UP000032336">
    <property type="component" value="Unassembled WGS sequence"/>
</dbReference>
<protein>
    <submittedName>
        <fullName evidence="9">Putative acyl-CoA dehydrogenase AidB</fullName>
        <ecNumber evidence="9">1.3.99.-</ecNumber>
    </submittedName>
</protein>
<dbReference type="eggNOG" id="COG1960">
    <property type="taxonomic scope" value="Bacteria"/>
</dbReference>
<dbReference type="InterPro" id="IPR052904">
    <property type="entry name" value="Acyl-CoA_dehydrogenase-like"/>
</dbReference>
<dbReference type="GO" id="GO:0003995">
    <property type="term" value="F:acyl-CoA dehydrogenase activity"/>
    <property type="evidence" value="ECO:0007669"/>
    <property type="project" value="InterPro"/>
</dbReference>
<evidence type="ECO:0000259" key="7">
    <source>
        <dbReference type="Pfam" id="PF02770"/>
    </source>
</evidence>
<dbReference type="Pfam" id="PF18158">
    <property type="entry name" value="AidB_N"/>
    <property type="match status" value="1"/>
</dbReference>
<evidence type="ECO:0000256" key="3">
    <source>
        <dbReference type="ARBA" id="ARBA00022630"/>
    </source>
</evidence>
<evidence type="ECO:0000313" key="10">
    <source>
        <dbReference type="Proteomes" id="UP000032336"/>
    </source>
</evidence>
<accession>A0A0D8FRF4</accession>